<evidence type="ECO:0000313" key="2">
    <source>
        <dbReference type="EMBL" id="NYE70180.1"/>
    </source>
</evidence>
<name>A0A7Y9I551_9ACTN</name>
<accession>A0A7Y9I551</accession>
<evidence type="ECO:0000259" key="1">
    <source>
        <dbReference type="Pfam" id="PF00856"/>
    </source>
</evidence>
<dbReference type="InterPro" id="IPR046341">
    <property type="entry name" value="SET_dom_sf"/>
</dbReference>
<dbReference type="Gene3D" id="2.170.270.10">
    <property type="entry name" value="SET domain"/>
    <property type="match status" value="1"/>
</dbReference>
<dbReference type="SUPFAM" id="SSF54427">
    <property type="entry name" value="NTF2-like"/>
    <property type="match status" value="1"/>
</dbReference>
<keyword evidence="3" id="KW-1185">Reference proteome</keyword>
<dbReference type="AlphaFoldDB" id="A0A7Y9I551"/>
<protein>
    <recommendedName>
        <fullName evidence="1">SET domain-containing protein</fullName>
    </recommendedName>
</protein>
<dbReference type="InterPro" id="IPR032710">
    <property type="entry name" value="NTF2-like_dom_sf"/>
</dbReference>
<dbReference type="InterPro" id="IPR001214">
    <property type="entry name" value="SET_dom"/>
</dbReference>
<reference evidence="2 3" key="1">
    <citation type="submission" date="2020-07" db="EMBL/GenBank/DDBJ databases">
        <title>Sequencing the genomes of 1000 actinobacteria strains.</title>
        <authorList>
            <person name="Klenk H.-P."/>
        </authorList>
    </citation>
    <scope>NUCLEOTIDE SEQUENCE [LARGE SCALE GENOMIC DNA]</scope>
    <source>
        <strain evidence="2 3">DSM 22083</strain>
    </source>
</reference>
<dbReference type="SUPFAM" id="SSF82199">
    <property type="entry name" value="SET domain"/>
    <property type="match status" value="1"/>
</dbReference>
<dbReference type="Pfam" id="PF00856">
    <property type="entry name" value="SET"/>
    <property type="match status" value="1"/>
</dbReference>
<sequence length="208" mass="22432">MDDVRLGPGELAGTGVYAARDFAAGEVVLDFELQPLDEREYRALPAGDDLFVHSYGGRRYLYPVPARFVNHADDPSCVQDFEASRNIAVRSIAAGEPITIDARQETARELGTFLDAYRSAVAGRAAEALAGLVDGDATLWQAGTAHRGRDAVVAALLTGDLLLPTEPEWELGTGRWEAVCSADAGGRHLTLLLKIITGNWQLRYLHAG</sequence>
<gene>
    <name evidence="2" type="ORF">BKA15_001509</name>
</gene>
<proteinExistence type="predicted"/>
<comment type="caution">
    <text evidence="2">The sequence shown here is derived from an EMBL/GenBank/DDBJ whole genome shotgun (WGS) entry which is preliminary data.</text>
</comment>
<organism evidence="2 3">
    <name type="scientific">Microlunatus parietis</name>
    <dbReference type="NCBI Taxonomy" id="682979"/>
    <lineage>
        <taxon>Bacteria</taxon>
        <taxon>Bacillati</taxon>
        <taxon>Actinomycetota</taxon>
        <taxon>Actinomycetes</taxon>
        <taxon>Propionibacteriales</taxon>
        <taxon>Propionibacteriaceae</taxon>
        <taxon>Microlunatus</taxon>
    </lineage>
</organism>
<dbReference type="EMBL" id="JACCBU010000001">
    <property type="protein sequence ID" value="NYE70180.1"/>
    <property type="molecule type" value="Genomic_DNA"/>
</dbReference>
<dbReference type="RefSeq" id="WP_179749459.1">
    <property type="nucleotide sequence ID" value="NZ_JACCBU010000001.1"/>
</dbReference>
<feature type="domain" description="SET" evidence="1">
    <location>
        <begin position="13"/>
        <end position="101"/>
    </location>
</feature>
<dbReference type="Proteomes" id="UP000569914">
    <property type="component" value="Unassembled WGS sequence"/>
</dbReference>
<evidence type="ECO:0000313" key="3">
    <source>
        <dbReference type="Proteomes" id="UP000569914"/>
    </source>
</evidence>